<evidence type="ECO:0000313" key="3">
    <source>
        <dbReference type="EMBL" id="OGH88499.1"/>
    </source>
</evidence>
<dbReference type="GO" id="GO:0008757">
    <property type="term" value="F:S-adenosylmethionine-dependent methyltransferase activity"/>
    <property type="evidence" value="ECO:0007669"/>
    <property type="project" value="InterPro"/>
</dbReference>
<dbReference type="Gene3D" id="3.40.50.150">
    <property type="entry name" value="Vaccinia Virus protein VP39"/>
    <property type="match status" value="1"/>
</dbReference>
<dbReference type="Proteomes" id="UP000177907">
    <property type="component" value="Unassembled WGS sequence"/>
</dbReference>
<evidence type="ECO:0000259" key="2">
    <source>
        <dbReference type="Pfam" id="PF08241"/>
    </source>
</evidence>
<dbReference type="Pfam" id="PF08241">
    <property type="entry name" value="Methyltransf_11"/>
    <property type="match status" value="1"/>
</dbReference>
<reference evidence="3 4" key="1">
    <citation type="journal article" date="2016" name="Nat. Commun.">
        <title>Thousands of microbial genomes shed light on interconnected biogeochemical processes in an aquifer system.</title>
        <authorList>
            <person name="Anantharaman K."/>
            <person name="Brown C.T."/>
            <person name="Hug L.A."/>
            <person name="Sharon I."/>
            <person name="Castelle C.J."/>
            <person name="Probst A.J."/>
            <person name="Thomas B.C."/>
            <person name="Singh A."/>
            <person name="Wilkins M.J."/>
            <person name="Karaoz U."/>
            <person name="Brodie E.L."/>
            <person name="Williams K.H."/>
            <person name="Hubbard S.S."/>
            <person name="Banfield J.F."/>
        </authorList>
    </citation>
    <scope>NUCLEOTIDE SEQUENCE [LARGE SCALE GENOMIC DNA]</scope>
</reference>
<dbReference type="CDD" id="cd02440">
    <property type="entry name" value="AdoMet_MTases"/>
    <property type="match status" value="1"/>
</dbReference>
<name>A0A1F6NX49_9BACT</name>
<dbReference type="SUPFAM" id="SSF53335">
    <property type="entry name" value="S-adenosyl-L-methionine-dependent methyltransferases"/>
    <property type="match status" value="1"/>
</dbReference>
<evidence type="ECO:0000256" key="1">
    <source>
        <dbReference type="SAM" id="MobiDB-lite"/>
    </source>
</evidence>
<sequence length="188" mass="21319">MPERRRIDLAPREPSQPAEKLESEKQKRIVLEIGAGAVPAPVKGEWPSAPFDLYIAGDRHADTLSLLATENLEKLARKDKRAEKIHLAAFDAKKMPFADSSIDEVVARNVFTIATEQMEEILREIYRVLKNGGKLTIAETYTPDWLPKNFVRVVEHFSGLKLVGENTVVEAYQSRKRNVPIKLEFKKP</sequence>
<dbReference type="InterPro" id="IPR013216">
    <property type="entry name" value="Methyltransf_11"/>
</dbReference>
<feature type="compositionally biased region" description="Basic and acidic residues" evidence="1">
    <location>
        <begin position="1"/>
        <end position="11"/>
    </location>
</feature>
<feature type="domain" description="Methyltransferase type 11" evidence="2">
    <location>
        <begin position="69"/>
        <end position="136"/>
    </location>
</feature>
<dbReference type="STRING" id="1798704.A3J93_04520"/>
<dbReference type="EMBL" id="MFQZ01000002">
    <property type="protein sequence ID" value="OGH88499.1"/>
    <property type="molecule type" value="Genomic_DNA"/>
</dbReference>
<feature type="region of interest" description="Disordered" evidence="1">
    <location>
        <begin position="1"/>
        <end position="24"/>
    </location>
</feature>
<proteinExistence type="predicted"/>
<organism evidence="3 4">
    <name type="scientific">Candidatus Magasanikbacteria bacterium RIFOXYC2_FULL_42_28</name>
    <dbReference type="NCBI Taxonomy" id="1798704"/>
    <lineage>
        <taxon>Bacteria</taxon>
        <taxon>Candidatus Magasanikiibacteriota</taxon>
    </lineage>
</organism>
<comment type="caution">
    <text evidence="3">The sequence shown here is derived from an EMBL/GenBank/DDBJ whole genome shotgun (WGS) entry which is preliminary data.</text>
</comment>
<dbReference type="InterPro" id="IPR029063">
    <property type="entry name" value="SAM-dependent_MTases_sf"/>
</dbReference>
<dbReference type="AlphaFoldDB" id="A0A1F6NX49"/>
<gene>
    <name evidence="3" type="ORF">A3J93_04520</name>
</gene>
<evidence type="ECO:0000313" key="4">
    <source>
        <dbReference type="Proteomes" id="UP000177907"/>
    </source>
</evidence>
<accession>A0A1F6NX49</accession>
<protein>
    <recommendedName>
        <fullName evidence="2">Methyltransferase type 11 domain-containing protein</fullName>
    </recommendedName>
</protein>